<dbReference type="InterPro" id="IPR001214">
    <property type="entry name" value="SET_dom"/>
</dbReference>
<evidence type="ECO:0000256" key="10">
    <source>
        <dbReference type="ARBA" id="ARBA00022833"/>
    </source>
</evidence>
<dbReference type="CDD" id="cd10517">
    <property type="entry name" value="SET_SETDB1"/>
    <property type="match status" value="1"/>
</dbReference>
<dbReference type="Pfam" id="PF01429">
    <property type="entry name" value="MBD"/>
    <property type="match status" value="1"/>
</dbReference>
<dbReference type="SMART" id="SM00391">
    <property type="entry name" value="MBD"/>
    <property type="match status" value="1"/>
</dbReference>
<evidence type="ECO:0000259" key="17">
    <source>
        <dbReference type="PROSITE" id="PS50280"/>
    </source>
</evidence>
<dbReference type="GO" id="GO:0032259">
    <property type="term" value="P:methylation"/>
    <property type="evidence" value="ECO:0007669"/>
    <property type="project" value="UniProtKB-KW"/>
</dbReference>
<keyword evidence="9" id="KW-0677">Repeat</keyword>
<dbReference type="InterPro" id="IPR041291">
    <property type="entry name" value="TUDOR_5"/>
</dbReference>
<dbReference type="InterPro" id="IPR047232">
    <property type="entry name" value="SETDB1/2-like_MBD"/>
</dbReference>
<evidence type="ECO:0000256" key="16">
    <source>
        <dbReference type="SAM" id="MobiDB-lite"/>
    </source>
</evidence>
<proteinExistence type="predicted"/>
<dbReference type="Pfam" id="PF18359">
    <property type="entry name" value="Tudor_5"/>
    <property type="match status" value="1"/>
</dbReference>
<feature type="region of interest" description="Disordered" evidence="16">
    <location>
        <begin position="987"/>
        <end position="1014"/>
    </location>
</feature>
<dbReference type="Gene3D" id="2.30.30.140">
    <property type="match status" value="2"/>
</dbReference>
<dbReference type="SMART" id="SM00333">
    <property type="entry name" value="TUDOR"/>
    <property type="match status" value="2"/>
</dbReference>
<feature type="compositionally biased region" description="Acidic residues" evidence="16">
    <location>
        <begin position="1063"/>
        <end position="1078"/>
    </location>
</feature>
<dbReference type="EMBL" id="JARPUR010000004">
    <property type="protein sequence ID" value="KAK4878375.1"/>
    <property type="molecule type" value="Genomic_DNA"/>
</dbReference>
<sequence length="1197" mass="137073">MSQLEDNESNNAGEEAMEEDDAMEMEIDETVPNTPIIENKRTSESFLTPMITTEVTTTEINETKESNDDIVVLDDDDDVKPKTDKDNCEVIDLVDRKCSTVNSKCINYSCKSGIDMVIAPLFCLTFYRVKTSKTKKQEVCKECYDIALLHFDKLAIALKNDQLLVDLDIPIRNDLVEIDDSDSDDENDKEVSEYFDNENLEFLEMELEAVIKETMSKYKIEEQSNNSMASLKKTGEEIKAKFLEVDTMLHNVRKQLDTIHHDLYSEFKVCIETLPPIDLLDVYQPNARPVVRTPTLPEPQKSPASTESERRSTRRTKPISYVELDDPGSSSNSPVINDSTPKEPEGGIDSVKIPTLPPDLPQKGPLQKPPIKYNEYYYTVRYQQMGSWVRARLVNIIKPGAIINGQSITQTMYCVSTEGKPQSRYPTNRLVTGKELAYGYPCPVMLDVGTRVIAVFRETASSGEVKKLKKDAFYPGIIAEPLSYSNDFRYLIFFDDGYAQYVPHKLVHVIYESSKDVWEDMHVDSRLFIKKYLESYPERPMVRLRKDQTVRTEYNGKWWLATVMAIDCSLVKMFFENSNRIEWIYRGSTRLNPMFKEELAASHRQQNKSRVVKPHGDLDPYVQYTRNGGEDSRSNVRSVARKSTAKPTIPSGRIPATVPFLPVSNDKPSLSLQAPPPSKVVYFTPRAQNNTRTLYKHHNCSVKCKSFISYDVKKLNGYNPLSKPLLCGWNRVTYKHKGKREINYKAPCGRFIRSMKELHYYLRLTKSEMTVDLFDFDFWVHCLAEFVLERNATINKDMSNGIELVAIPIVNYIDNKVMTFKQYSNKREPKEGVHLNLDPEFLCGCDCEDDCEDKLKCQCWQLTLQGLRYINKNLSPDNVGYSYRRLPDPVATGIYECNSRCKCAATCLNRVVQNPLQLKLQVFKTHNKGWGIRCLNDIPQGAFICIYAGAMLTEQMANEGGKNSGDEYLAELDYIEVVEKMKEDYEEDAALDDDDMDKSTTKSPEESGDEEEIMEFNRKKKDIEDSDFVPAVLVPKGQSNLAYKKRLRRRTGDDDSKSRGRDNEEDEDTVVVSDDDDYREPSSFNPKDDSSLDDSRPSMYKSVRKLFGQDEAVYIMDAKVKGNIGRFLNHSCSPNVFVQNVFVDTHDVRFPWVTFFALTYIRAGTELTWNYNYDVGSVPGKVLYCYCSSADCRGRLL</sequence>
<comment type="subcellular location">
    <subcellularLocation>
        <location evidence="2">Chromosome</location>
    </subcellularLocation>
    <subcellularLocation>
        <location evidence="1">Nucleus</location>
    </subcellularLocation>
</comment>
<evidence type="ECO:0000256" key="6">
    <source>
        <dbReference type="ARBA" id="ARBA00022679"/>
    </source>
</evidence>
<evidence type="ECO:0000259" key="18">
    <source>
        <dbReference type="PROSITE" id="PS50867"/>
    </source>
</evidence>
<evidence type="ECO:0000259" key="19">
    <source>
        <dbReference type="PROSITE" id="PS50868"/>
    </source>
</evidence>
<keyword evidence="13" id="KW-0175">Coiled coil</keyword>
<evidence type="ECO:0000256" key="5">
    <source>
        <dbReference type="ARBA" id="ARBA00022603"/>
    </source>
</evidence>
<evidence type="ECO:0000256" key="11">
    <source>
        <dbReference type="ARBA" id="ARBA00022853"/>
    </source>
</evidence>
<keyword evidence="5" id="KW-0489">Methyltransferase</keyword>
<dbReference type="SUPFAM" id="SSF82199">
    <property type="entry name" value="SET domain"/>
    <property type="match status" value="1"/>
</dbReference>
<dbReference type="GO" id="GO:0005694">
    <property type="term" value="C:chromosome"/>
    <property type="evidence" value="ECO:0007669"/>
    <property type="project" value="UniProtKB-SubCell"/>
</dbReference>
<dbReference type="Pfam" id="PF05033">
    <property type="entry name" value="Pre-SET"/>
    <property type="match status" value="1"/>
</dbReference>
<dbReference type="PANTHER" id="PTHR46024:SF1">
    <property type="entry name" value="HISTONE-LYSINE N-METHYLTRANSFERASE EGGLESS"/>
    <property type="match status" value="1"/>
</dbReference>
<evidence type="ECO:0000313" key="22">
    <source>
        <dbReference type="Proteomes" id="UP001353858"/>
    </source>
</evidence>
<dbReference type="GO" id="GO:0010629">
    <property type="term" value="P:negative regulation of gene expression"/>
    <property type="evidence" value="ECO:0007669"/>
    <property type="project" value="TreeGrafter"/>
</dbReference>
<feature type="compositionally biased region" description="Basic and acidic residues" evidence="16">
    <location>
        <begin position="1050"/>
        <end position="1062"/>
    </location>
</feature>
<dbReference type="CDD" id="cd01395">
    <property type="entry name" value="HMT_MBD"/>
    <property type="match status" value="1"/>
</dbReference>
<dbReference type="SMART" id="SM00468">
    <property type="entry name" value="PreSET"/>
    <property type="match status" value="1"/>
</dbReference>
<evidence type="ECO:0000259" key="20">
    <source>
        <dbReference type="PROSITE" id="PS50982"/>
    </source>
</evidence>
<dbReference type="GO" id="GO:0008270">
    <property type="term" value="F:zinc ion binding"/>
    <property type="evidence" value="ECO:0007669"/>
    <property type="project" value="InterPro"/>
</dbReference>
<reference evidence="22" key="1">
    <citation type="submission" date="2023-01" db="EMBL/GenBank/DDBJ databases">
        <title>Key to firefly adult light organ development and bioluminescence: homeobox transcription factors regulate luciferase expression and transportation to peroxisome.</title>
        <authorList>
            <person name="Fu X."/>
        </authorList>
    </citation>
    <scope>NUCLEOTIDE SEQUENCE [LARGE SCALE GENOMIC DNA]</scope>
</reference>
<dbReference type="InterPro" id="IPR002999">
    <property type="entry name" value="Tudor"/>
</dbReference>
<keyword evidence="7" id="KW-0949">S-adenosyl-L-methionine</keyword>
<keyword evidence="8" id="KW-0479">Metal-binding</keyword>
<evidence type="ECO:0000256" key="3">
    <source>
        <dbReference type="ARBA" id="ARBA00022454"/>
    </source>
</evidence>
<evidence type="ECO:0000256" key="15">
    <source>
        <dbReference type="ARBA" id="ARBA00023242"/>
    </source>
</evidence>
<dbReference type="Pfam" id="PF18358">
    <property type="entry name" value="Tudor_4"/>
    <property type="match status" value="1"/>
</dbReference>
<dbReference type="InterPro" id="IPR016177">
    <property type="entry name" value="DNA-bd_dom_sf"/>
</dbReference>
<feature type="region of interest" description="Disordered" evidence="16">
    <location>
        <begin position="291"/>
        <end position="366"/>
    </location>
</feature>
<keyword evidence="15" id="KW-0539">Nucleus</keyword>
<keyword evidence="11" id="KW-0156">Chromatin regulator</keyword>
<evidence type="ECO:0000256" key="13">
    <source>
        <dbReference type="ARBA" id="ARBA00023054"/>
    </source>
</evidence>
<evidence type="ECO:0000256" key="1">
    <source>
        <dbReference type="ARBA" id="ARBA00004123"/>
    </source>
</evidence>
<dbReference type="Gene3D" id="2.170.270.10">
    <property type="entry name" value="SET domain"/>
    <property type="match status" value="2"/>
</dbReference>
<keyword evidence="3" id="KW-0158">Chromosome</keyword>
<dbReference type="AlphaFoldDB" id="A0AAN7Q3N5"/>
<dbReference type="InterPro" id="IPR041292">
    <property type="entry name" value="Tudor_4"/>
</dbReference>
<keyword evidence="22" id="KW-1185">Reference proteome</keyword>
<dbReference type="PROSITE" id="PS50280">
    <property type="entry name" value="SET"/>
    <property type="match status" value="1"/>
</dbReference>
<evidence type="ECO:0000256" key="8">
    <source>
        <dbReference type="ARBA" id="ARBA00022723"/>
    </source>
</evidence>
<dbReference type="InterPro" id="IPR007728">
    <property type="entry name" value="Pre-SET_dom"/>
</dbReference>
<dbReference type="GO" id="GO:0070828">
    <property type="term" value="P:heterochromatin organization"/>
    <property type="evidence" value="ECO:0007669"/>
    <property type="project" value="TreeGrafter"/>
</dbReference>
<feature type="region of interest" description="Disordered" evidence="16">
    <location>
        <begin position="1"/>
        <end position="21"/>
    </location>
</feature>
<keyword evidence="10" id="KW-0862">Zinc</keyword>
<dbReference type="Gene3D" id="3.30.890.10">
    <property type="entry name" value="Methyl-cpg-binding Protein 2, Chain A"/>
    <property type="match status" value="1"/>
</dbReference>
<dbReference type="InterPro" id="IPR003616">
    <property type="entry name" value="Post-SET_dom"/>
</dbReference>
<evidence type="ECO:0000256" key="9">
    <source>
        <dbReference type="ARBA" id="ARBA00022737"/>
    </source>
</evidence>
<accession>A0AAN7Q3N5</accession>
<name>A0AAN7Q3N5_9COLE</name>
<dbReference type="CDD" id="cd21181">
    <property type="entry name" value="Tudor_SETDB1_rpt2"/>
    <property type="match status" value="1"/>
</dbReference>
<dbReference type="GO" id="GO:0005634">
    <property type="term" value="C:nucleus"/>
    <property type="evidence" value="ECO:0007669"/>
    <property type="project" value="UniProtKB-SubCell"/>
</dbReference>
<evidence type="ECO:0000256" key="7">
    <source>
        <dbReference type="ARBA" id="ARBA00022691"/>
    </source>
</evidence>
<feature type="compositionally biased region" description="Acidic residues" evidence="16">
    <location>
        <begin position="987"/>
        <end position="996"/>
    </location>
</feature>
<feature type="region of interest" description="Disordered" evidence="16">
    <location>
        <begin position="1044"/>
        <end position="1097"/>
    </location>
</feature>
<comment type="caution">
    <text evidence="21">The sequence shown here is derived from an EMBL/GenBank/DDBJ whole genome shotgun (WGS) entry which is preliminary data.</text>
</comment>
<dbReference type="InterPro" id="IPR046341">
    <property type="entry name" value="SET_dom_sf"/>
</dbReference>
<evidence type="ECO:0000256" key="14">
    <source>
        <dbReference type="ARBA" id="ARBA00023163"/>
    </source>
</evidence>
<evidence type="ECO:0000256" key="2">
    <source>
        <dbReference type="ARBA" id="ARBA00004286"/>
    </source>
</evidence>
<feature type="domain" description="MBD" evidence="20">
    <location>
        <begin position="715"/>
        <end position="783"/>
    </location>
</feature>
<feature type="domain" description="SET" evidence="17">
    <location>
        <begin position="918"/>
        <end position="1172"/>
    </location>
</feature>
<dbReference type="SUPFAM" id="SSF54171">
    <property type="entry name" value="DNA-binding domain"/>
    <property type="match status" value="1"/>
</dbReference>
<dbReference type="PANTHER" id="PTHR46024">
    <property type="entry name" value="HISTONE-LYSINE N-METHYLTRANSFERASE EGGLESS"/>
    <property type="match status" value="1"/>
</dbReference>
<dbReference type="PROSITE" id="PS50868">
    <property type="entry name" value="POST_SET"/>
    <property type="match status" value="1"/>
</dbReference>
<feature type="compositionally biased region" description="Basic and acidic residues" evidence="16">
    <location>
        <begin position="1086"/>
        <end position="1096"/>
    </location>
</feature>
<keyword evidence="4" id="KW-0678">Repressor</keyword>
<evidence type="ECO:0000256" key="4">
    <source>
        <dbReference type="ARBA" id="ARBA00022491"/>
    </source>
</evidence>
<keyword evidence="6" id="KW-0808">Transferase</keyword>
<dbReference type="InterPro" id="IPR051516">
    <property type="entry name" value="SETDB_methyltransferase"/>
</dbReference>
<protein>
    <recommendedName>
        <fullName evidence="23">Histone-lysine N-methyltransferase eggless</fullName>
    </recommendedName>
</protein>
<dbReference type="Proteomes" id="UP001353858">
    <property type="component" value="Unassembled WGS sequence"/>
</dbReference>
<feature type="domain" description="Post-SET" evidence="19">
    <location>
        <begin position="1181"/>
        <end position="1197"/>
    </location>
</feature>
<keyword evidence="14" id="KW-0804">Transcription</keyword>
<dbReference type="GO" id="GO:0003677">
    <property type="term" value="F:DNA binding"/>
    <property type="evidence" value="ECO:0007669"/>
    <property type="project" value="InterPro"/>
</dbReference>
<dbReference type="SMART" id="SM00317">
    <property type="entry name" value="SET"/>
    <property type="match status" value="1"/>
</dbReference>
<evidence type="ECO:0008006" key="23">
    <source>
        <dbReference type="Google" id="ProtNLM"/>
    </source>
</evidence>
<dbReference type="GO" id="GO:0046974">
    <property type="term" value="F:histone H3K9 methyltransferase activity"/>
    <property type="evidence" value="ECO:0007669"/>
    <property type="project" value="TreeGrafter"/>
</dbReference>
<dbReference type="Pfam" id="PF00856">
    <property type="entry name" value="SET"/>
    <property type="match status" value="1"/>
</dbReference>
<organism evidence="21 22">
    <name type="scientific">Aquatica leii</name>
    <dbReference type="NCBI Taxonomy" id="1421715"/>
    <lineage>
        <taxon>Eukaryota</taxon>
        <taxon>Metazoa</taxon>
        <taxon>Ecdysozoa</taxon>
        <taxon>Arthropoda</taxon>
        <taxon>Hexapoda</taxon>
        <taxon>Insecta</taxon>
        <taxon>Pterygota</taxon>
        <taxon>Neoptera</taxon>
        <taxon>Endopterygota</taxon>
        <taxon>Coleoptera</taxon>
        <taxon>Polyphaga</taxon>
        <taxon>Elateriformia</taxon>
        <taxon>Elateroidea</taxon>
        <taxon>Lampyridae</taxon>
        <taxon>Luciolinae</taxon>
        <taxon>Aquatica</taxon>
    </lineage>
</organism>
<keyword evidence="12" id="KW-0805">Transcription regulation</keyword>
<feature type="compositionally biased region" description="Polar residues" evidence="16">
    <location>
        <begin position="328"/>
        <end position="339"/>
    </location>
</feature>
<dbReference type="InterPro" id="IPR001739">
    <property type="entry name" value="Methyl_CpG_DNA-bd"/>
</dbReference>
<dbReference type="PROSITE" id="PS50867">
    <property type="entry name" value="PRE_SET"/>
    <property type="match status" value="1"/>
</dbReference>
<evidence type="ECO:0000313" key="21">
    <source>
        <dbReference type="EMBL" id="KAK4878375.1"/>
    </source>
</evidence>
<dbReference type="PROSITE" id="PS50982">
    <property type="entry name" value="MBD"/>
    <property type="match status" value="1"/>
</dbReference>
<gene>
    <name evidence="21" type="ORF">RN001_010881</name>
</gene>
<evidence type="ECO:0000256" key="12">
    <source>
        <dbReference type="ARBA" id="ARBA00023015"/>
    </source>
</evidence>
<feature type="domain" description="Pre-SET" evidence="18">
    <location>
        <begin position="843"/>
        <end position="915"/>
    </location>
</feature>